<evidence type="ECO:0000313" key="1">
    <source>
        <dbReference type="EMBL" id="SDB33886.1"/>
    </source>
</evidence>
<dbReference type="STRING" id="1732.SAMN02910417_02505"/>
<dbReference type="Proteomes" id="UP000199228">
    <property type="component" value="Unassembled WGS sequence"/>
</dbReference>
<dbReference type="EMBL" id="FMXR01000022">
    <property type="protein sequence ID" value="SDB33886.1"/>
    <property type="molecule type" value="Genomic_DNA"/>
</dbReference>
<evidence type="ECO:0008006" key="3">
    <source>
        <dbReference type="Google" id="ProtNLM"/>
    </source>
</evidence>
<accession>A0A1G6CLZ6</accession>
<dbReference type="AlphaFoldDB" id="A0A1G6CLZ6"/>
<organism evidence="1 2">
    <name type="scientific">Eubacterium oxidoreducens</name>
    <dbReference type="NCBI Taxonomy" id="1732"/>
    <lineage>
        <taxon>Bacteria</taxon>
        <taxon>Bacillati</taxon>
        <taxon>Bacillota</taxon>
        <taxon>Clostridia</taxon>
        <taxon>Eubacteriales</taxon>
        <taxon>Eubacteriaceae</taxon>
        <taxon>Eubacterium</taxon>
    </lineage>
</organism>
<evidence type="ECO:0000313" key="2">
    <source>
        <dbReference type="Proteomes" id="UP000199228"/>
    </source>
</evidence>
<protein>
    <recommendedName>
        <fullName evidence="3">Inner membrane protein yeeR</fullName>
    </recommendedName>
</protein>
<name>A0A1G6CLZ6_EUBOX</name>
<keyword evidence="2" id="KW-1185">Reference proteome</keyword>
<proteinExistence type="predicted"/>
<reference evidence="1 2" key="1">
    <citation type="submission" date="2016-10" db="EMBL/GenBank/DDBJ databases">
        <authorList>
            <person name="de Groot N.N."/>
        </authorList>
    </citation>
    <scope>NUCLEOTIDE SEQUENCE [LARGE SCALE GENOMIC DNA]</scope>
    <source>
        <strain evidence="1 2">DSM 3217</strain>
    </source>
</reference>
<gene>
    <name evidence="1" type="ORF">SAMN02910417_02505</name>
</gene>
<dbReference type="RefSeq" id="WP_176762414.1">
    <property type="nucleotide sequence ID" value="NZ_FMXR01000022.1"/>
</dbReference>
<sequence length="631" mass="68150">MSKKDDLINILKRYSIHMSTSFDFYVYGDSFSKQMNNAIAKFANGANPDTVIGLYDTTISGNGKKGYLFTETKIYYSEMFSKPHKIWYDDIYDVYVKESGKDDAKNTLTIILNDGEKVVVIDTLINKTPLMDFLKSARDYCTVTSNNSSKLGYEESKFEGAVAGGLATGAYGQVNKLYDEEKFHARQGHGYAAERANNLYDKLTGHDAKIVGDDNIKNGADRIVDGAYIQSKYCQSGQACINECFDKEGKFRYLVDGKPMQIEVPSDKYEAAVQAMEEKIKAGKVPGVSDPKEAKNIVRKGHFTYEQAKNIAKAGTVESLTYDAVNGVIIASSVFGVTAIITLATNLWNGESFDKSLKLATYSGLKVGGTAFITTVLTSQLSKAGLNSALVGSSEAIVGILGPKASAILVNAFRNGSNIYGAAAMKSAAKLLRGNVITAGVTVVVLSSFDIANIFRGRISGKQLFKNLTNTASTVAGGTGGWLGGAAIGSAILPGVGTVVGGLIGSIAAGRLAGEASDAIIGNFIEDDADEMVRIIQKQFESLAQDYLLNQKEAEKCVDRLGEKLDGKLLKDMFASKNRKEFARNLLVPIVEDETQKRKHIEAVPDERIALSLKEVLEDISDSAELQPEFA</sequence>